<evidence type="ECO:0000259" key="10">
    <source>
        <dbReference type="Pfam" id="PF17728"/>
    </source>
</evidence>
<dbReference type="GO" id="GO:0032259">
    <property type="term" value="P:methylation"/>
    <property type="evidence" value="ECO:0007669"/>
    <property type="project" value="UniProtKB-KW"/>
</dbReference>
<evidence type="ECO:0000313" key="11">
    <source>
        <dbReference type="EMBL" id="AEP29688.1"/>
    </source>
</evidence>
<evidence type="ECO:0000256" key="3">
    <source>
        <dbReference type="ARBA" id="ARBA00022679"/>
    </source>
</evidence>
<dbReference type="GO" id="GO:0000287">
    <property type="term" value="F:magnesium ion binding"/>
    <property type="evidence" value="ECO:0007669"/>
    <property type="project" value="InterPro"/>
</dbReference>
<organism evidence="11 12">
    <name type="scientific">Glaciecola nitratireducens (strain JCM 12485 / KCTC 12276 / FR1064)</name>
    <dbReference type="NCBI Taxonomy" id="1085623"/>
    <lineage>
        <taxon>Bacteria</taxon>
        <taxon>Pseudomonadati</taxon>
        <taxon>Pseudomonadota</taxon>
        <taxon>Gammaproteobacteria</taxon>
        <taxon>Alteromonadales</taxon>
        <taxon>Alteromonadaceae</taxon>
        <taxon>Brumicola</taxon>
    </lineage>
</organism>
<dbReference type="EMBL" id="CP003060">
    <property type="protein sequence ID" value="AEP29688.1"/>
    <property type="molecule type" value="Genomic_DNA"/>
</dbReference>
<reference evidence="11 12" key="1">
    <citation type="journal article" date="2011" name="J. Bacteriol.">
        <title>Complete genome sequence of seawater bacterium Glaciecola nitratireducens FR1064T.</title>
        <authorList>
            <person name="Bian F."/>
            <person name="Qin Q.L."/>
            <person name="Xie B.B."/>
            <person name="Shu Y.L."/>
            <person name="Zhang X.Y."/>
            <person name="Yu Y."/>
            <person name="Chen B."/>
            <person name="Chen X.L."/>
            <person name="Zhou B.C."/>
            <person name="Zhang Y.Z."/>
        </authorList>
    </citation>
    <scope>NUCLEOTIDE SEQUENCE [LARGE SCALE GENOMIC DNA]</scope>
    <source>
        <strain evidence="12">JCM 12485 / KCTC 12276 / FR1064</strain>
    </source>
</reference>
<dbReference type="InterPro" id="IPR029063">
    <property type="entry name" value="SAM-dependent_MTases_sf"/>
</dbReference>
<dbReference type="REBASE" id="40718">
    <property type="entry name" value="M.Gni1064ORF1570P"/>
</dbReference>
<dbReference type="KEGG" id="gni:GNIT_1570"/>
<evidence type="ECO:0000256" key="2">
    <source>
        <dbReference type="ARBA" id="ARBA00022603"/>
    </source>
</evidence>
<keyword evidence="12" id="KW-1185">Reference proteome</keyword>
<accession>G4QGQ1</accession>
<dbReference type="Pfam" id="PF06616">
    <property type="entry name" value="BsuBI_PstI_RE"/>
    <property type="match status" value="1"/>
</dbReference>
<feature type="domain" description="BsuBI/PstI restriction endonuclease HTH" evidence="10">
    <location>
        <begin position="518"/>
        <end position="655"/>
    </location>
</feature>
<dbReference type="eggNOG" id="COG0827">
    <property type="taxonomic scope" value="Bacteria"/>
</dbReference>
<dbReference type="PANTHER" id="PTHR33841:SF6">
    <property type="entry name" value="TYPE II METHYLTRANSFERASE M.HINDII"/>
    <property type="match status" value="1"/>
</dbReference>
<keyword evidence="11" id="KW-0255">Endonuclease</keyword>
<dbReference type="InterPro" id="IPR050953">
    <property type="entry name" value="N4_N6_ade-DNA_methylase"/>
</dbReference>
<evidence type="ECO:0000256" key="1">
    <source>
        <dbReference type="ARBA" id="ARBA00011900"/>
    </source>
</evidence>
<keyword evidence="3 11" id="KW-0808">Transferase</keyword>
<keyword evidence="4" id="KW-0949">S-adenosyl-L-methionine</keyword>
<feature type="domain" description="Type II methyltransferase M.TaqI-like" evidence="9">
    <location>
        <begin position="132"/>
        <end position="224"/>
    </location>
</feature>
<keyword evidence="2 11" id="KW-0489">Methyltransferase</keyword>
<dbReference type="Gene3D" id="3.40.50.150">
    <property type="entry name" value="Vaccinia Virus protein VP39"/>
    <property type="match status" value="1"/>
</dbReference>
<evidence type="ECO:0000256" key="7">
    <source>
        <dbReference type="ARBA" id="ARBA00047942"/>
    </source>
</evidence>
<evidence type="ECO:0000256" key="6">
    <source>
        <dbReference type="ARBA" id="ARBA00023125"/>
    </source>
</evidence>
<dbReference type="InterPro" id="IPR041962">
    <property type="entry name" value="BsuBI/PstI_N_sf"/>
</dbReference>
<evidence type="ECO:0000256" key="5">
    <source>
        <dbReference type="ARBA" id="ARBA00022747"/>
    </source>
</evidence>
<evidence type="ECO:0000259" key="9">
    <source>
        <dbReference type="Pfam" id="PF07669"/>
    </source>
</evidence>
<dbReference type="HOGENOM" id="CLU_381660_0_0_6"/>
<dbReference type="InterPro" id="IPR009528">
    <property type="entry name" value="Restrct_endonuc_II_BsuBI_C"/>
</dbReference>
<keyword evidence="6" id="KW-0238">DNA-binding</keyword>
<dbReference type="GO" id="GO:0009007">
    <property type="term" value="F:site-specific DNA-methyltransferase (adenine-specific) activity"/>
    <property type="evidence" value="ECO:0007669"/>
    <property type="project" value="UniProtKB-EC"/>
</dbReference>
<evidence type="ECO:0000259" key="8">
    <source>
        <dbReference type="Pfam" id="PF06616"/>
    </source>
</evidence>
<evidence type="ECO:0000256" key="4">
    <source>
        <dbReference type="ARBA" id="ARBA00022691"/>
    </source>
</evidence>
<dbReference type="Gene3D" id="3.40.1350.80">
    <property type="match status" value="1"/>
</dbReference>
<dbReference type="GO" id="GO:0009036">
    <property type="term" value="F:type II site-specific deoxyribonuclease activity"/>
    <property type="evidence" value="ECO:0007669"/>
    <property type="project" value="InterPro"/>
</dbReference>
<name>G4QGQ1_GLANF</name>
<keyword evidence="11" id="KW-0540">Nuclease</keyword>
<gene>
    <name evidence="11" type="ordered locus">GNIT_1570</name>
</gene>
<protein>
    <recommendedName>
        <fullName evidence="1">site-specific DNA-methyltransferase (adenine-specific)</fullName>
        <ecNumber evidence="1">2.1.1.72</ecNumber>
    </recommendedName>
</protein>
<keyword evidence="11" id="KW-0378">Hydrolase</keyword>
<keyword evidence="5" id="KW-0680">Restriction system</keyword>
<comment type="catalytic activity">
    <reaction evidence="7">
        <text>a 2'-deoxyadenosine in DNA + S-adenosyl-L-methionine = an N(6)-methyl-2'-deoxyadenosine in DNA + S-adenosyl-L-homocysteine + H(+)</text>
        <dbReference type="Rhea" id="RHEA:15197"/>
        <dbReference type="Rhea" id="RHEA-COMP:12418"/>
        <dbReference type="Rhea" id="RHEA-COMP:12419"/>
        <dbReference type="ChEBI" id="CHEBI:15378"/>
        <dbReference type="ChEBI" id="CHEBI:57856"/>
        <dbReference type="ChEBI" id="CHEBI:59789"/>
        <dbReference type="ChEBI" id="CHEBI:90615"/>
        <dbReference type="ChEBI" id="CHEBI:90616"/>
        <dbReference type="EC" id="2.1.1.72"/>
    </reaction>
</comment>
<dbReference type="STRING" id="1085623.GNIT_1570"/>
<dbReference type="Pfam" id="PF07669">
    <property type="entry name" value="Eco57I"/>
    <property type="match status" value="1"/>
</dbReference>
<dbReference type="InterPro" id="IPR011639">
    <property type="entry name" value="MethylTrfase_TaqI-like_dom"/>
</dbReference>
<evidence type="ECO:0000313" key="12">
    <source>
        <dbReference type="Proteomes" id="UP000009282"/>
    </source>
</evidence>
<dbReference type="Gene3D" id="1.10.10.1820">
    <property type="entry name" value="BsuBI/PstI restriction endonuclease-like"/>
    <property type="match status" value="1"/>
</dbReference>
<sequence length="826" mass="92532">MSALDQVDIIRIEASKKIDPAKKGALGQFFTQYSIAQYMSSLFSNIKGSVELLDPGCGPCSLAAAFVDETVARGESSSLHVHAFDIELGMNNFIERSLNVCKSYGRQSGIAINTTYLNTDYILHSTDPTNLSNNKQYTHCIMNPPYKKINSAGAHRKALRTVDIETVNLYSGFVSLALRQLVDGGELVAIIPRSFCNGPYYKHFRSSILSSSALQHIHIFDSRNSAFSNDEVLQENIIIHLIKGANQGSVKITSSPTADFHLDKCTNTITATDMTTRTVEFSSIVYANDENKFIHIAANNRDQIIINKLAVFTTSLAELNIEVSTGPVVSFRAKDELRQELVSGAVPLLYPQHLAMPLKWPIVSKPNAIMVSKKTEKNLWQSSGYYLLVKRFSSKEEKRRIVGTLFDNSLPEKLIGFENKLNVFHADKKGMDKTTAIGLYVYLNSSLLDKYYRLFGGHTQVNATDLRAIKYPSKKQLENIGANAMGTELTQKQIDILIERELANMNGPNDNNPMTSQNKIDEALSILKSLGMPKQQLNERSALTFLSLVNLHPNGSWQALESPLRGVTPIMDWCKDIYGKEYAANTRENFRRLTLHQFVDGGLALYNPDKPARPVNSPKACYQISKELLDVLSMFGTEQWEKSLKNWLSLRETLVASYAKERDMHMIPLILDDGTEIKLSPGVHSQLISDIITEFGPRFVPSSEVIYLGDTGAKEDFFKKDRLSELGVKVDRKGKLPDVVLYWAKKNWLILVESVTSHGPVDGKRHQELATLFASSIPELVYVTAFPSRQLMTKYLSVISWETEVWVSDAPSHMIHFNGDRFLGPH</sequence>
<dbReference type="EC" id="2.1.1.72" evidence="1"/>
<dbReference type="AlphaFoldDB" id="G4QGQ1"/>
<proteinExistence type="predicted"/>
<dbReference type="SUPFAM" id="SSF53335">
    <property type="entry name" value="S-adenosyl-L-methionine-dependent methyltransferases"/>
    <property type="match status" value="1"/>
</dbReference>
<feature type="domain" description="BsuBI/PstI restriction endonuclease" evidence="8">
    <location>
        <begin position="669"/>
        <end position="819"/>
    </location>
</feature>
<dbReference type="Pfam" id="PF17728">
    <property type="entry name" value="BsuBI_PstI_RE_N"/>
    <property type="match status" value="1"/>
</dbReference>
<dbReference type="PANTHER" id="PTHR33841">
    <property type="entry name" value="DNA METHYLTRANSFERASE YEEA-RELATED"/>
    <property type="match status" value="1"/>
</dbReference>
<dbReference type="InterPro" id="IPR041454">
    <property type="entry name" value="BsuBI/PstI_N"/>
</dbReference>
<dbReference type="PRINTS" id="PR00507">
    <property type="entry name" value="N12N6MTFRASE"/>
</dbReference>
<dbReference type="Proteomes" id="UP000009282">
    <property type="component" value="Chromosome"/>
</dbReference>
<dbReference type="InterPro" id="IPR041963">
    <property type="entry name" value="BsuBI/PstI_C_sf"/>
</dbReference>
<dbReference type="GO" id="GO:0003677">
    <property type="term" value="F:DNA binding"/>
    <property type="evidence" value="ECO:0007669"/>
    <property type="project" value="UniProtKB-KW"/>
</dbReference>
<dbReference type="GO" id="GO:0009307">
    <property type="term" value="P:DNA restriction-modification system"/>
    <property type="evidence" value="ECO:0007669"/>
    <property type="project" value="UniProtKB-KW"/>
</dbReference>